<evidence type="ECO:0000256" key="1">
    <source>
        <dbReference type="SAM" id="MobiDB-lite"/>
    </source>
</evidence>
<proteinExistence type="predicted"/>
<protein>
    <submittedName>
        <fullName evidence="2">Uncharacterized protein</fullName>
    </submittedName>
</protein>
<dbReference type="EMBL" id="MN740287">
    <property type="protein sequence ID" value="QHT98076.1"/>
    <property type="molecule type" value="Genomic_DNA"/>
</dbReference>
<organism evidence="2">
    <name type="scientific">viral metagenome</name>
    <dbReference type="NCBI Taxonomy" id="1070528"/>
    <lineage>
        <taxon>unclassified sequences</taxon>
        <taxon>metagenomes</taxon>
        <taxon>organismal metagenomes</taxon>
    </lineage>
</organism>
<feature type="region of interest" description="Disordered" evidence="1">
    <location>
        <begin position="18"/>
        <end position="44"/>
    </location>
</feature>
<name>A0A6C0J037_9ZZZZ</name>
<evidence type="ECO:0000313" key="2">
    <source>
        <dbReference type="EMBL" id="QHT98076.1"/>
    </source>
</evidence>
<feature type="compositionally biased region" description="Basic residues" evidence="1">
    <location>
        <begin position="35"/>
        <end position="44"/>
    </location>
</feature>
<reference evidence="2" key="1">
    <citation type="journal article" date="2020" name="Nature">
        <title>Giant virus diversity and host interactions through global metagenomics.</title>
        <authorList>
            <person name="Schulz F."/>
            <person name="Roux S."/>
            <person name="Paez-Espino D."/>
            <person name="Jungbluth S."/>
            <person name="Walsh D.A."/>
            <person name="Denef V.J."/>
            <person name="McMahon K.D."/>
            <person name="Konstantinidis K.T."/>
            <person name="Eloe-Fadrosh E.A."/>
            <person name="Kyrpides N.C."/>
            <person name="Woyke T."/>
        </authorList>
    </citation>
    <scope>NUCLEOTIDE SEQUENCE</scope>
    <source>
        <strain evidence="2">GVMAG-M-3300025626-8</strain>
    </source>
</reference>
<feature type="compositionally biased region" description="Basic and acidic residues" evidence="1">
    <location>
        <begin position="24"/>
        <end position="34"/>
    </location>
</feature>
<accession>A0A6C0J037</accession>
<sequence length="44" mass="5134">MKHVSCFGWSKCASQSTSRVRSRSRVDGREETKNMRKVLPRLHT</sequence>
<dbReference type="AlphaFoldDB" id="A0A6C0J037"/>